<dbReference type="OrthoDB" id="9807600at2"/>
<evidence type="ECO:0000313" key="31">
    <source>
        <dbReference type="Proteomes" id="UP000546806"/>
    </source>
</evidence>
<evidence type="ECO:0000313" key="4">
    <source>
        <dbReference type="EMBL" id="MBC1491837.1"/>
    </source>
</evidence>
<dbReference type="EMBL" id="JAARVD010000007">
    <property type="protein sequence ID" value="MBC1797846.1"/>
    <property type="molecule type" value="Genomic_DNA"/>
</dbReference>
<evidence type="ECO:0000313" key="28">
    <source>
        <dbReference type="Proteomes" id="UP000543379"/>
    </source>
</evidence>
<dbReference type="EMBL" id="JAARXI010000014">
    <property type="protein sequence ID" value="MBC2118317.1"/>
    <property type="molecule type" value="Genomic_DNA"/>
</dbReference>
<dbReference type="InterPro" id="IPR032710">
    <property type="entry name" value="NTF2-like_dom_sf"/>
</dbReference>
<name>A0A7X1D3A8_9LIST</name>
<dbReference type="EMBL" id="JAARYH010000006">
    <property type="protein sequence ID" value="MBC2167604.1"/>
    <property type="molecule type" value="Genomic_DNA"/>
</dbReference>
<dbReference type="Proteomes" id="UP000574104">
    <property type="component" value="Unassembled WGS sequence"/>
</dbReference>
<dbReference type="EMBL" id="JAAROV010000006">
    <property type="protein sequence ID" value="MBC1318234.1"/>
    <property type="molecule type" value="Genomic_DNA"/>
</dbReference>
<dbReference type="PIRSF" id="PIRSF028288">
    <property type="entry name" value="UCP028288"/>
    <property type="match status" value="1"/>
</dbReference>
<dbReference type="Proteomes" id="UP000533953">
    <property type="component" value="Unassembled WGS sequence"/>
</dbReference>
<dbReference type="EMBL" id="JAARSH010000001">
    <property type="protein sequence ID" value="MBC1614948.1"/>
    <property type="molecule type" value="Genomic_DNA"/>
</dbReference>
<dbReference type="EMBL" id="JAARZS010000006">
    <property type="protein sequence ID" value="MBC2283365.1"/>
    <property type="molecule type" value="Genomic_DNA"/>
</dbReference>
<dbReference type="SUPFAM" id="SSF54427">
    <property type="entry name" value="NTF2-like"/>
    <property type="match status" value="1"/>
</dbReference>
<evidence type="ECO:0000313" key="6">
    <source>
        <dbReference type="EMBL" id="MBC1614948.1"/>
    </source>
</evidence>
<dbReference type="EMBL" id="JAARYD010000003">
    <property type="protein sequence ID" value="MBC2176555.1"/>
    <property type="molecule type" value="Genomic_DNA"/>
</dbReference>
<evidence type="ECO:0000313" key="20">
    <source>
        <dbReference type="Proteomes" id="UP000519573"/>
    </source>
</evidence>
<dbReference type="Proteomes" id="UP000565628">
    <property type="component" value="Unassembled WGS sequence"/>
</dbReference>
<dbReference type="Proteomes" id="UP000539064">
    <property type="component" value="Unassembled WGS sequence"/>
</dbReference>
<evidence type="ECO:0000313" key="17">
    <source>
        <dbReference type="EMBL" id="MBC2293562.1"/>
    </source>
</evidence>
<evidence type="ECO:0000313" key="22">
    <source>
        <dbReference type="Proteomes" id="UP000532866"/>
    </source>
</evidence>
<dbReference type="Proteomes" id="UP000585696">
    <property type="component" value="Unassembled WGS sequence"/>
</dbReference>
<evidence type="ECO:0000313" key="37">
    <source>
        <dbReference type="Proteomes" id="UP000574104"/>
    </source>
</evidence>
<dbReference type="Proteomes" id="UP000546806">
    <property type="component" value="Unassembled WGS sequence"/>
</dbReference>
<organism evidence="5 26">
    <name type="scientific">Listeria booriae</name>
    <dbReference type="NCBI Taxonomy" id="1552123"/>
    <lineage>
        <taxon>Bacteria</taxon>
        <taxon>Bacillati</taxon>
        <taxon>Bacillota</taxon>
        <taxon>Bacilli</taxon>
        <taxon>Bacillales</taxon>
        <taxon>Listeriaceae</taxon>
        <taxon>Listeria</taxon>
    </lineage>
</organism>
<dbReference type="EMBL" id="JAARMV010000003">
    <property type="protein sequence ID" value="MBC2373123.1"/>
    <property type="molecule type" value="Genomic_DNA"/>
</dbReference>
<evidence type="ECO:0000313" key="8">
    <source>
        <dbReference type="EMBL" id="MBC1792773.1"/>
    </source>
</evidence>
<evidence type="ECO:0000313" key="33">
    <source>
        <dbReference type="Proteomes" id="UP000548082"/>
    </source>
</evidence>
<dbReference type="EMBL" id="JAARUV010000001">
    <property type="protein sequence ID" value="MBC1778499.1"/>
    <property type="molecule type" value="Genomic_DNA"/>
</dbReference>
<sequence>MSNITEKEIQEAQNAWGNAIIEIGNRYRNQEDYQAYTKEVVPTLYAFGERDVLFKPTRASVVPFRTNLDEALSYFAGSGVVAEDVGFALQLWHNIRFENFKVIHDGNTAFAMGHYFFTDYNSYDELKVEYTMGYYRNEEGALKLFVHHSSFPFVPNN</sequence>
<evidence type="ECO:0000313" key="29">
    <source>
        <dbReference type="Proteomes" id="UP000544413"/>
    </source>
</evidence>
<dbReference type="EMBL" id="JAARZT010000017">
    <property type="protein sequence ID" value="MBC2293562.1"/>
    <property type="molecule type" value="Genomic_DNA"/>
</dbReference>
<dbReference type="Proteomes" id="UP000544413">
    <property type="component" value="Unassembled WGS sequence"/>
</dbReference>
<dbReference type="EMBL" id="JAAROL010000006">
    <property type="protein sequence ID" value="MBC1333069.1"/>
    <property type="molecule type" value="Genomic_DNA"/>
</dbReference>
<evidence type="ECO:0000313" key="11">
    <source>
        <dbReference type="EMBL" id="MBC2118317.1"/>
    </source>
</evidence>
<evidence type="ECO:0000313" key="9">
    <source>
        <dbReference type="EMBL" id="MBC1797846.1"/>
    </source>
</evidence>
<evidence type="ECO:0000313" key="10">
    <source>
        <dbReference type="EMBL" id="MBC2003499.1"/>
    </source>
</evidence>
<evidence type="ECO:0000313" key="2">
    <source>
        <dbReference type="EMBL" id="MBC1333069.1"/>
    </source>
</evidence>
<dbReference type="Proteomes" id="UP000548082">
    <property type="component" value="Unassembled WGS sequence"/>
</dbReference>
<evidence type="ECO:0000313" key="24">
    <source>
        <dbReference type="Proteomes" id="UP000539064"/>
    </source>
</evidence>
<dbReference type="InterPro" id="IPR016878">
    <property type="entry name" value="MICAH-like"/>
</dbReference>
<evidence type="ECO:0000313" key="18">
    <source>
        <dbReference type="EMBL" id="MBC2311579.1"/>
    </source>
</evidence>
<proteinExistence type="predicted"/>
<dbReference type="Proteomes" id="UP000529446">
    <property type="component" value="Unassembled WGS sequence"/>
</dbReference>
<evidence type="ECO:0000313" key="14">
    <source>
        <dbReference type="EMBL" id="MBC2241744.1"/>
    </source>
</evidence>
<dbReference type="EMBL" id="JAASTX010000009">
    <property type="protein sequence ID" value="MBC1491837.1"/>
    <property type="molecule type" value="Genomic_DNA"/>
</dbReference>
<evidence type="ECO:0008006" key="39">
    <source>
        <dbReference type="Google" id="ProtNLM"/>
    </source>
</evidence>
<evidence type="ECO:0000313" key="19">
    <source>
        <dbReference type="EMBL" id="MBC2373123.1"/>
    </source>
</evidence>
<dbReference type="EMBL" id="JAARPT010000001">
    <property type="protein sequence ID" value="MBC1399993.1"/>
    <property type="molecule type" value="Genomic_DNA"/>
</dbReference>
<dbReference type="Proteomes" id="UP000541955">
    <property type="component" value="Unassembled WGS sequence"/>
</dbReference>
<dbReference type="EMBL" id="JAARVG010000003">
    <property type="protein sequence ID" value="MBC1792773.1"/>
    <property type="molecule type" value="Genomic_DNA"/>
</dbReference>
<dbReference type="EMBL" id="JAARYY010000009">
    <property type="protein sequence ID" value="MBC2245245.1"/>
    <property type="molecule type" value="Genomic_DNA"/>
</dbReference>
<comment type="caution">
    <text evidence="5">The sequence shown here is derived from an EMBL/GenBank/DDBJ whole genome shotgun (WGS) entry which is preliminary data.</text>
</comment>
<dbReference type="Proteomes" id="UP000546244">
    <property type="component" value="Unassembled WGS sequence"/>
</dbReference>
<evidence type="ECO:0000313" key="23">
    <source>
        <dbReference type="Proteomes" id="UP000533953"/>
    </source>
</evidence>
<evidence type="ECO:0000313" key="26">
    <source>
        <dbReference type="Proteomes" id="UP000541955"/>
    </source>
</evidence>
<evidence type="ECO:0000313" key="7">
    <source>
        <dbReference type="EMBL" id="MBC1778499.1"/>
    </source>
</evidence>
<evidence type="ECO:0000313" key="5">
    <source>
        <dbReference type="EMBL" id="MBC1561207.1"/>
    </source>
</evidence>
<evidence type="ECO:0000313" key="27">
    <source>
        <dbReference type="Proteomes" id="UP000543005"/>
    </source>
</evidence>
<dbReference type="EMBL" id="JAASWV010000016">
    <property type="protein sequence ID" value="MBC2311579.1"/>
    <property type="molecule type" value="Genomic_DNA"/>
</dbReference>
<dbReference type="EMBL" id="JAARRW010000001">
    <property type="protein sequence ID" value="MBC1561207.1"/>
    <property type="molecule type" value="Genomic_DNA"/>
</dbReference>
<evidence type="ECO:0000313" key="30">
    <source>
        <dbReference type="Proteomes" id="UP000546244"/>
    </source>
</evidence>
<evidence type="ECO:0000313" key="3">
    <source>
        <dbReference type="EMBL" id="MBC1399993.1"/>
    </source>
</evidence>
<dbReference type="Proteomes" id="UP000541735">
    <property type="component" value="Unassembled WGS sequence"/>
</dbReference>
<evidence type="ECO:0000313" key="15">
    <source>
        <dbReference type="EMBL" id="MBC2245245.1"/>
    </source>
</evidence>
<dbReference type="RefSeq" id="WP_052167452.1">
    <property type="nucleotide sequence ID" value="NZ_CBCSHQ010000002.1"/>
</dbReference>
<dbReference type="Proteomes" id="UP000553016">
    <property type="component" value="Unassembled WGS sequence"/>
</dbReference>
<evidence type="ECO:0000313" key="38">
    <source>
        <dbReference type="Proteomes" id="UP000585696"/>
    </source>
</evidence>
<dbReference type="EMBL" id="JAARWW010000003">
    <property type="protein sequence ID" value="MBC2003499.1"/>
    <property type="molecule type" value="Genomic_DNA"/>
</dbReference>
<dbReference type="AlphaFoldDB" id="A0A7X1D3A8"/>
<evidence type="ECO:0000313" key="1">
    <source>
        <dbReference type="EMBL" id="MBC1318234.1"/>
    </source>
</evidence>
<reference evidence="20 21" key="1">
    <citation type="submission" date="2020-03" db="EMBL/GenBank/DDBJ databases">
        <title>Soil Listeria distribution.</title>
        <authorList>
            <person name="Liao J."/>
            <person name="Wiedmann M."/>
        </authorList>
    </citation>
    <scope>NUCLEOTIDE SEQUENCE [LARGE SCALE GENOMIC DNA]</scope>
    <source>
        <strain evidence="18 36">FSL L7-0039</strain>
        <strain evidence="17 27">FSL L7-0051</strain>
        <strain evidence="16 38">FSL L7-0054</strain>
        <strain evidence="14 35">FSL L7-0149</strain>
        <strain evidence="15 34">FSL L7-0153</strain>
        <strain evidence="12 20">FSL L7-0245</strain>
        <strain evidence="13 25">FSL L7-0259</strain>
        <strain evidence="11 21">FSL L7-0360</strain>
        <strain evidence="10 31">FSL L7-0435</strain>
        <strain evidence="8 24">FSL L7-0978</strain>
        <strain evidence="9 33">FSL L7-0990</strain>
        <strain evidence="7 32">FSL L7-1017</strain>
        <strain evidence="6 37">FSL L7-1299</strain>
        <strain evidence="5 26">FSL L7-1387</strain>
        <strain evidence="4 23">FSL L7-1547</strain>
        <strain evidence="3 29">FSL L7-1658</strain>
        <strain evidence="1 28">FSL L7-1816</strain>
        <strain evidence="2 22">FSL L7-1833</strain>
        <strain evidence="19 30">FSL L7-1850</strain>
    </source>
</reference>
<evidence type="ECO:0000313" key="16">
    <source>
        <dbReference type="EMBL" id="MBC2283365.1"/>
    </source>
</evidence>
<evidence type="ECO:0000313" key="35">
    <source>
        <dbReference type="Proteomes" id="UP000553016"/>
    </source>
</evidence>
<evidence type="ECO:0000313" key="13">
    <source>
        <dbReference type="EMBL" id="MBC2176555.1"/>
    </source>
</evidence>
<dbReference type="Proteomes" id="UP000550367">
    <property type="component" value="Unassembled WGS sequence"/>
</dbReference>
<evidence type="ECO:0000313" key="32">
    <source>
        <dbReference type="Proteomes" id="UP000547643"/>
    </source>
</evidence>
<dbReference type="Proteomes" id="UP000519573">
    <property type="component" value="Unassembled WGS sequence"/>
</dbReference>
<protein>
    <recommendedName>
        <fullName evidence="39">Phosphoribosyl-AMP cyclohydrolase</fullName>
    </recommendedName>
</protein>
<evidence type="ECO:0000313" key="12">
    <source>
        <dbReference type="EMBL" id="MBC2167604.1"/>
    </source>
</evidence>
<evidence type="ECO:0000313" key="25">
    <source>
        <dbReference type="Proteomes" id="UP000541735"/>
    </source>
</evidence>
<dbReference type="Proteomes" id="UP000543005">
    <property type="component" value="Unassembled WGS sequence"/>
</dbReference>
<dbReference type="Proteomes" id="UP000543379">
    <property type="component" value="Unassembled WGS sequence"/>
</dbReference>
<dbReference type="Proteomes" id="UP000532866">
    <property type="component" value="Unassembled WGS sequence"/>
</dbReference>
<accession>A0A7X1D3A8</accession>
<evidence type="ECO:0000313" key="36">
    <source>
        <dbReference type="Proteomes" id="UP000565628"/>
    </source>
</evidence>
<dbReference type="Gene3D" id="3.10.450.50">
    <property type="match status" value="1"/>
</dbReference>
<dbReference type="GeneID" id="58715949"/>
<gene>
    <name evidence="2" type="ORF">HB759_14075</name>
    <name evidence="1" type="ORF">HB811_15765</name>
    <name evidence="3" type="ORF">HB836_00190</name>
    <name evidence="5" type="ORF">HB902_03905</name>
    <name evidence="6" type="ORF">HB904_01965</name>
    <name evidence="19" type="ORF">HBP98_14000</name>
    <name evidence="7" type="ORF">HCA46_06550</name>
    <name evidence="8" type="ORF">HCA52_05000</name>
    <name evidence="9" type="ORF">HCA55_13985</name>
    <name evidence="10" type="ORF">HCA78_06980</name>
    <name evidence="11" type="ORF">HCB06_16910</name>
    <name evidence="15" type="ORF">HCB25_14265</name>
    <name evidence="12" type="ORF">HCB26_13595</name>
    <name evidence="13" type="ORF">HCB27_08000</name>
    <name evidence="14" type="ORF">HCB35_14780</name>
    <name evidence="16" type="ORF">HCB69_03165</name>
    <name evidence="17" type="ORF">HCC36_10000</name>
    <name evidence="4" type="ORF">HCI99_08340</name>
    <name evidence="18" type="ORF">HCJ81_11810</name>
</gene>
<evidence type="ECO:0000313" key="34">
    <source>
        <dbReference type="Proteomes" id="UP000550367"/>
    </source>
</evidence>
<dbReference type="EMBL" id="JAARZA010000007">
    <property type="protein sequence ID" value="MBC2241744.1"/>
    <property type="molecule type" value="Genomic_DNA"/>
</dbReference>
<dbReference type="Proteomes" id="UP000547643">
    <property type="component" value="Unassembled WGS sequence"/>
</dbReference>
<evidence type="ECO:0000313" key="21">
    <source>
        <dbReference type="Proteomes" id="UP000529446"/>
    </source>
</evidence>